<comment type="caution">
    <text evidence="10">The sequence shown here is derived from an EMBL/GenBank/DDBJ whole genome shotgun (WGS) entry which is preliminary data.</text>
</comment>
<evidence type="ECO:0000256" key="5">
    <source>
        <dbReference type="ARBA" id="ARBA00022737"/>
    </source>
</evidence>
<dbReference type="FunFam" id="2.130.10.10:FF:000121">
    <property type="entry name" value="U3 small nucleolar RNA-associated protein 18 homolog"/>
    <property type="match status" value="1"/>
</dbReference>
<evidence type="ECO:0000256" key="1">
    <source>
        <dbReference type="ARBA" id="ARBA00004604"/>
    </source>
</evidence>
<evidence type="ECO:0000256" key="9">
    <source>
        <dbReference type="PROSITE-ProRule" id="PRU00221"/>
    </source>
</evidence>
<keyword evidence="3" id="KW-0597">Phosphoprotein</keyword>
<dbReference type="InterPro" id="IPR036322">
    <property type="entry name" value="WD40_repeat_dom_sf"/>
</dbReference>
<evidence type="ECO:0000256" key="4">
    <source>
        <dbReference type="ARBA" id="ARBA00022574"/>
    </source>
</evidence>
<comment type="subcellular location">
    <subcellularLocation>
        <location evidence="1">Nucleus</location>
        <location evidence="1">Nucleolus</location>
    </subcellularLocation>
</comment>
<feature type="repeat" description="WD" evidence="9">
    <location>
        <begin position="247"/>
        <end position="281"/>
    </location>
</feature>
<reference evidence="10" key="1">
    <citation type="submission" date="2021-06" db="EMBL/GenBank/DDBJ databases">
        <authorList>
            <person name="Kallberg Y."/>
            <person name="Tangrot J."/>
            <person name="Rosling A."/>
        </authorList>
    </citation>
    <scope>NUCLEOTIDE SEQUENCE</scope>
    <source>
        <strain evidence="10">FL130A</strain>
    </source>
</reference>
<evidence type="ECO:0000256" key="3">
    <source>
        <dbReference type="ARBA" id="ARBA00022553"/>
    </source>
</evidence>
<dbReference type="EMBL" id="CAJVPS010003891">
    <property type="protein sequence ID" value="CAG8595892.1"/>
    <property type="molecule type" value="Genomic_DNA"/>
</dbReference>
<dbReference type="GO" id="GO:0006364">
    <property type="term" value="P:rRNA processing"/>
    <property type="evidence" value="ECO:0007669"/>
    <property type="project" value="UniProtKB-KW"/>
</dbReference>
<dbReference type="Gene3D" id="2.130.10.10">
    <property type="entry name" value="YVTN repeat-like/Quinoprotein amine dehydrogenase"/>
    <property type="match status" value="1"/>
</dbReference>
<dbReference type="PANTHER" id="PTHR18359">
    <property type="entry name" value="WD-REPEAT PROTEIN-RELATED"/>
    <property type="match status" value="1"/>
</dbReference>
<dbReference type="Pfam" id="PF00400">
    <property type="entry name" value="WD40"/>
    <property type="match status" value="3"/>
</dbReference>
<dbReference type="SUPFAM" id="SSF50978">
    <property type="entry name" value="WD40 repeat-like"/>
    <property type="match status" value="1"/>
</dbReference>
<proteinExistence type="inferred from homology"/>
<evidence type="ECO:0000256" key="2">
    <source>
        <dbReference type="ARBA" id="ARBA00022552"/>
    </source>
</evidence>
<dbReference type="InterPro" id="IPR045161">
    <property type="entry name" value="Utp18"/>
</dbReference>
<keyword evidence="6" id="KW-0539">Nucleus</keyword>
<evidence type="ECO:0000256" key="6">
    <source>
        <dbReference type="ARBA" id="ARBA00023242"/>
    </source>
</evidence>
<dbReference type="InterPro" id="IPR001680">
    <property type="entry name" value="WD40_rpt"/>
</dbReference>
<keyword evidence="4 9" id="KW-0853">WD repeat</keyword>
<dbReference type="OrthoDB" id="1935146at2759"/>
<gene>
    <name evidence="10" type="ORF">ALEPTO_LOCUS7917</name>
</gene>
<dbReference type="PANTHER" id="PTHR18359:SF0">
    <property type="entry name" value="U3 SMALL NUCLEOLAR RNA-ASSOCIATED PROTEIN 18 HOMOLOG"/>
    <property type="match status" value="1"/>
</dbReference>
<protein>
    <recommendedName>
        <fullName evidence="8">U3 small nucleolar RNA-associated protein 18 homolog</fullName>
    </recommendedName>
</protein>
<evidence type="ECO:0000256" key="7">
    <source>
        <dbReference type="ARBA" id="ARBA00025767"/>
    </source>
</evidence>
<dbReference type="SMART" id="SM00320">
    <property type="entry name" value="WD40"/>
    <property type="match status" value="5"/>
</dbReference>
<keyword evidence="11" id="KW-1185">Reference proteome</keyword>
<dbReference type="GO" id="GO:0034388">
    <property type="term" value="C:Pwp2p-containing subcomplex of 90S preribosome"/>
    <property type="evidence" value="ECO:0007669"/>
    <property type="project" value="TreeGrafter"/>
</dbReference>
<evidence type="ECO:0000313" key="10">
    <source>
        <dbReference type="EMBL" id="CAG8595892.1"/>
    </source>
</evidence>
<accession>A0A9N9CC26</accession>
<comment type="similarity">
    <text evidence="7">Belongs to the WD repeat UTP18 family.</text>
</comment>
<name>A0A9N9CC26_9GLOM</name>
<sequence>MQDQDNELLKLGGKRAWDDPDDKGAYISLKKQANLKKLRKSEEEDVISGDKYEIRLRQQHEKLHPAPKEYSDKDIALLKQSHGFLEKKRSKILPPEEIEITRVRDANQQAYSQCVVQSVNFHPNAQILMTAGFDMTLRLFQIDGKLNQKIQSVYFKDMPIFHAEFNSTGREIIASGRQPFFYIYDIEAGRVEKSNQIQGRRQDKTYEHFRISPCGRYIIFVGRDGFLNLVSYQTKQWIANMKMNNWVNGVDWSGDGKYLYSVDMDAMVYQWDVGTRRCVHRFKDHGGFKPSSVAVSKNDKYLSIGSRSGIVNVYDKSRLTSNNPSPLKAISNLTTTVHHTKFNHDSQILGISSRSKKEQLKLVHLPSLTVFKNWPTGATPLGYVESFDFSPNSGYIAIGNAKGKVLLYRLRHFASA</sequence>
<dbReference type="InterPro" id="IPR015943">
    <property type="entry name" value="WD40/YVTN_repeat-like_dom_sf"/>
</dbReference>
<evidence type="ECO:0000313" key="11">
    <source>
        <dbReference type="Proteomes" id="UP000789508"/>
    </source>
</evidence>
<dbReference type="AlphaFoldDB" id="A0A9N9CC26"/>
<evidence type="ECO:0000256" key="8">
    <source>
        <dbReference type="ARBA" id="ARBA00074442"/>
    </source>
</evidence>
<dbReference type="Proteomes" id="UP000789508">
    <property type="component" value="Unassembled WGS sequence"/>
</dbReference>
<keyword evidence="2" id="KW-0698">rRNA processing</keyword>
<organism evidence="10 11">
    <name type="scientific">Ambispora leptoticha</name>
    <dbReference type="NCBI Taxonomy" id="144679"/>
    <lineage>
        <taxon>Eukaryota</taxon>
        <taxon>Fungi</taxon>
        <taxon>Fungi incertae sedis</taxon>
        <taxon>Mucoromycota</taxon>
        <taxon>Glomeromycotina</taxon>
        <taxon>Glomeromycetes</taxon>
        <taxon>Archaeosporales</taxon>
        <taxon>Ambisporaceae</taxon>
        <taxon>Ambispora</taxon>
    </lineage>
</organism>
<dbReference type="GO" id="GO:0032040">
    <property type="term" value="C:small-subunit processome"/>
    <property type="evidence" value="ECO:0007669"/>
    <property type="project" value="TreeGrafter"/>
</dbReference>
<keyword evidence="5" id="KW-0677">Repeat</keyword>
<dbReference type="PROSITE" id="PS50082">
    <property type="entry name" value="WD_REPEATS_2"/>
    <property type="match status" value="1"/>
</dbReference>